<dbReference type="InterPro" id="IPR025197">
    <property type="entry name" value="DUF4116"/>
</dbReference>
<dbReference type="Proteomes" id="UP000292939">
    <property type="component" value="Chromosome"/>
</dbReference>
<feature type="domain" description="DUF4116" evidence="1">
    <location>
        <begin position="9"/>
        <end position="53"/>
    </location>
</feature>
<protein>
    <recommendedName>
        <fullName evidence="1">DUF4116 domain-containing protein</fullName>
    </recommendedName>
</protein>
<dbReference type="KEGG" id="hgr:DW355_02120"/>
<accession>A0A4P6UH17</accession>
<dbReference type="Pfam" id="PF13475">
    <property type="entry name" value="DUF4116"/>
    <property type="match status" value="2"/>
</dbReference>
<reference evidence="2 3" key="1">
    <citation type="submission" date="2018-07" db="EMBL/GenBank/DDBJ databases">
        <title>Exploring interactions and the metabolic potential of the ultra-small soil bacteria Hylemonella gracilis.</title>
        <authorList>
            <person name="Tyc O."/>
            <person name="Kulkarni P."/>
            <person name="Gawehns F."/>
            <person name="Hundscheid M."/>
            <person name="Zweers H."/>
            <person name="Garbeva P."/>
        </authorList>
    </citation>
    <scope>NUCLEOTIDE SEQUENCE [LARGE SCALE GENOMIC DNA]</scope>
    <source>
        <strain evidence="2 3">NS1</strain>
    </source>
</reference>
<proteinExistence type="predicted"/>
<dbReference type="EMBL" id="CP031395">
    <property type="protein sequence ID" value="QBK03726.1"/>
    <property type="molecule type" value="Genomic_DNA"/>
</dbReference>
<gene>
    <name evidence="2" type="ORF">DW355_02120</name>
</gene>
<dbReference type="AlphaFoldDB" id="A0A4P6UH17"/>
<evidence type="ECO:0000313" key="2">
    <source>
        <dbReference type="EMBL" id="QBK03726.1"/>
    </source>
</evidence>
<feature type="domain" description="DUF4116" evidence="1">
    <location>
        <begin position="58"/>
        <end position="103"/>
    </location>
</feature>
<sequence length="153" mass="17142">MKGMDKTAALARVRADGYALARLDAVLRDDDDVVWQAVRVTGMALEFASERLRAAKPMVLAAVGQDALALVHAAEALRNDRDVVRAAMRSNFIVYALASRALREDEAFMLQLFRNEVRDQVLCGFMPQEIPELIAEALRERETRKMRALAEPQ</sequence>
<evidence type="ECO:0000313" key="3">
    <source>
        <dbReference type="Proteomes" id="UP000292939"/>
    </source>
</evidence>
<evidence type="ECO:0000259" key="1">
    <source>
        <dbReference type="Pfam" id="PF13475"/>
    </source>
</evidence>
<name>A0A4P6UH17_9BURK</name>
<organism evidence="2 3">
    <name type="scientific">Hylemonella gracilis</name>
    <dbReference type="NCBI Taxonomy" id="80880"/>
    <lineage>
        <taxon>Bacteria</taxon>
        <taxon>Pseudomonadati</taxon>
        <taxon>Pseudomonadota</taxon>
        <taxon>Betaproteobacteria</taxon>
        <taxon>Burkholderiales</taxon>
        <taxon>Comamonadaceae</taxon>
        <taxon>Hylemonella</taxon>
    </lineage>
</organism>